<keyword evidence="5" id="KW-1185">Reference proteome</keyword>
<feature type="signal peptide" evidence="2">
    <location>
        <begin position="1"/>
        <end position="20"/>
    </location>
</feature>
<dbReference type="Proteomes" id="UP000014461">
    <property type="component" value="Unassembled WGS sequence"/>
</dbReference>
<comment type="caution">
    <text evidence="4">The sequence shown here is derived from an EMBL/GenBank/DDBJ whole genome shotgun (WGS) entry which is preliminary data.</text>
</comment>
<dbReference type="OrthoDB" id="6383725at2"/>
<dbReference type="EMBL" id="BARX01000014">
    <property type="protein sequence ID" value="GAD02150.1"/>
    <property type="molecule type" value="Genomic_DNA"/>
</dbReference>
<protein>
    <recommendedName>
        <fullName evidence="3">CBM-cenC domain-containing protein</fullName>
    </recommendedName>
</protein>
<dbReference type="GO" id="GO:0016798">
    <property type="term" value="F:hydrolase activity, acting on glycosyl bonds"/>
    <property type="evidence" value="ECO:0007669"/>
    <property type="project" value="InterPro"/>
</dbReference>
<keyword evidence="1" id="KW-0378">Hydrolase</keyword>
<dbReference type="PROSITE" id="PS51257">
    <property type="entry name" value="PROKAR_LIPOPROTEIN"/>
    <property type="match status" value="1"/>
</dbReference>
<dbReference type="RefSeq" id="WP_016401918.1">
    <property type="nucleotide sequence ID" value="NZ_BARX01000014.1"/>
</dbReference>
<dbReference type="Gene3D" id="2.60.120.260">
    <property type="entry name" value="Galactose-binding domain-like"/>
    <property type="match status" value="1"/>
</dbReference>
<dbReference type="Pfam" id="PF02018">
    <property type="entry name" value="CBM_4_9"/>
    <property type="match status" value="1"/>
</dbReference>
<organism evidence="4 5">
    <name type="scientific">Agarivorans albus MKT 106</name>
    <dbReference type="NCBI Taxonomy" id="1331007"/>
    <lineage>
        <taxon>Bacteria</taxon>
        <taxon>Pseudomonadati</taxon>
        <taxon>Pseudomonadota</taxon>
        <taxon>Gammaproteobacteria</taxon>
        <taxon>Alteromonadales</taxon>
        <taxon>Alteromonadaceae</taxon>
        <taxon>Agarivorans</taxon>
    </lineage>
</organism>
<reference evidence="4" key="1">
    <citation type="journal article" date="2013" name="Genome Announc.">
        <title>Draft Genome Sequence of Agarivorans albus Strain MKT 106T, an Agarolytic Marine Bacterium.</title>
        <authorList>
            <person name="Yasuike M."/>
            <person name="Nakamura Y."/>
            <person name="Kai W."/>
            <person name="Fujiwara A."/>
            <person name="Fukui Y."/>
            <person name="Satomi M."/>
            <person name="Sano M."/>
        </authorList>
    </citation>
    <scope>NUCLEOTIDE SEQUENCE [LARGE SCALE GENOMIC DNA]</scope>
</reference>
<evidence type="ECO:0000313" key="4">
    <source>
        <dbReference type="EMBL" id="GAD02150.1"/>
    </source>
</evidence>
<feature type="chain" id="PRO_5004478725" description="CBM-cenC domain-containing protein" evidence="2">
    <location>
        <begin position="21"/>
        <end position="179"/>
    </location>
</feature>
<dbReference type="InterPro" id="IPR003305">
    <property type="entry name" value="CenC_carb-bd"/>
</dbReference>
<dbReference type="STRING" id="1331007.AALB_2230"/>
<proteinExistence type="predicted"/>
<evidence type="ECO:0000256" key="1">
    <source>
        <dbReference type="ARBA" id="ARBA00022801"/>
    </source>
</evidence>
<dbReference type="SUPFAM" id="SSF49785">
    <property type="entry name" value="Galactose-binding domain-like"/>
    <property type="match status" value="1"/>
</dbReference>
<gene>
    <name evidence="4" type="ORF">AALB_2230</name>
</gene>
<dbReference type="AlphaFoldDB" id="R9PLD7"/>
<name>R9PLD7_AGAAL</name>
<accession>R9PLD7</accession>
<keyword evidence="2" id="KW-0732">Signal</keyword>
<feature type="domain" description="CBM-cenC" evidence="3">
    <location>
        <begin position="53"/>
        <end position="157"/>
    </location>
</feature>
<evidence type="ECO:0000256" key="2">
    <source>
        <dbReference type="SAM" id="SignalP"/>
    </source>
</evidence>
<evidence type="ECO:0000259" key="3">
    <source>
        <dbReference type="Pfam" id="PF02018"/>
    </source>
</evidence>
<sequence>MKGFYVFIAVVSAVFLAACASTTSEPEAQISPSIMVTYTLNDGKDWEKISAGLQGWGDGVADFSLANEQANVRIKKQASNLWHIQLKRPLYLFEDTKYEISVEASASEPSNLSFTVQQDGGEYTTYFQRTELVGVEKKLYSYEFTMPNDEKHAAFAIMFGEGRPGVSYSLNNIKFNSTY</sequence>
<evidence type="ECO:0000313" key="5">
    <source>
        <dbReference type="Proteomes" id="UP000014461"/>
    </source>
</evidence>
<dbReference type="InterPro" id="IPR008979">
    <property type="entry name" value="Galactose-bd-like_sf"/>
</dbReference>